<proteinExistence type="predicted"/>
<dbReference type="Proteomes" id="UP000812961">
    <property type="component" value="Unassembled WGS sequence"/>
</dbReference>
<dbReference type="Gene3D" id="2.60.40.2710">
    <property type="match status" value="1"/>
</dbReference>
<reference evidence="2 3" key="1">
    <citation type="submission" date="2021-08" db="EMBL/GenBank/DDBJ databases">
        <title>The genome sequence of Chitinophaga sp. B61.</title>
        <authorList>
            <person name="Zhang X."/>
        </authorList>
    </citation>
    <scope>NUCLEOTIDE SEQUENCE [LARGE SCALE GENOMIC DNA]</scope>
    <source>
        <strain evidence="2 3">B61</strain>
    </source>
</reference>
<dbReference type="PROSITE" id="PS51257">
    <property type="entry name" value="PROKAR_LIPOPROTEIN"/>
    <property type="match status" value="1"/>
</dbReference>
<gene>
    <name evidence="2" type="ORF">K1Y79_23770</name>
</gene>
<keyword evidence="3" id="KW-1185">Reference proteome</keyword>
<evidence type="ECO:0000313" key="2">
    <source>
        <dbReference type="EMBL" id="MBW8687375.1"/>
    </source>
</evidence>
<feature type="signal peptide" evidence="1">
    <location>
        <begin position="1"/>
        <end position="21"/>
    </location>
</feature>
<comment type="caution">
    <text evidence="2">The sequence shown here is derived from an EMBL/GenBank/DDBJ whole genome shotgun (WGS) entry which is preliminary data.</text>
</comment>
<evidence type="ECO:0000256" key="1">
    <source>
        <dbReference type="SAM" id="SignalP"/>
    </source>
</evidence>
<dbReference type="EMBL" id="JAICCF010000004">
    <property type="protein sequence ID" value="MBW8687375.1"/>
    <property type="molecule type" value="Genomic_DNA"/>
</dbReference>
<organism evidence="2 3">
    <name type="scientific">Chitinophaga rhizophila</name>
    <dbReference type="NCBI Taxonomy" id="2866212"/>
    <lineage>
        <taxon>Bacteria</taxon>
        <taxon>Pseudomonadati</taxon>
        <taxon>Bacteroidota</taxon>
        <taxon>Chitinophagia</taxon>
        <taxon>Chitinophagales</taxon>
        <taxon>Chitinophagaceae</taxon>
        <taxon>Chitinophaga</taxon>
    </lineage>
</organism>
<sequence>MNIFRSARNLLLLSFVAFLFAACGKEDPIVDMGYLPPATLPDSVTMSYGTILTLTLPDEYKNRPYVHFRLDFKANTNLKVNNTDSLQALLAKAITVDAANSRIRIDGSKLYPNNNSSDASGLRLPDVYYVSLIAESTVGLKAVRSDVKLKVLPAALGIKELSATDPIPYGYSLYSDNKDIIYTVDYNGLSQAGTVLTYHQNGRPDSRISLQGDKIVLDKDAGDELKKHEWTYDLFAILTKDGYTVATKQFRAVLMPKPKFLYGTYYPEYDLTIVQNSVVIALWNGYTSPAPVLNPEKYKGSFRILSISKGGTPYNDSYDIFSVDKTTGKISVAENSILDAGEYKLVVEATTTVGITLTADFTLVME</sequence>
<name>A0ABS7GJH9_9BACT</name>
<dbReference type="RefSeq" id="WP_220252689.1">
    <property type="nucleotide sequence ID" value="NZ_JAICCF010000004.1"/>
</dbReference>
<keyword evidence="1" id="KW-0732">Signal</keyword>
<feature type="chain" id="PRO_5045639901" description="DUF1735 domain-containing protein" evidence="1">
    <location>
        <begin position="22"/>
        <end position="366"/>
    </location>
</feature>
<accession>A0ABS7GJH9</accession>
<protein>
    <recommendedName>
        <fullName evidence="4">DUF1735 domain-containing protein</fullName>
    </recommendedName>
</protein>
<evidence type="ECO:0000313" key="3">
    <source>
        <dbReference type="Proteomes" id="UP000812961"/>
    </source>
</evidence>
<evidence type="ECO:0008006" key="4">
    <source>
        <dbReference type="Google" id="ProtNLM"/>
    </source>
</evidence>